<evidence type="ECO:0000256" key="1">
    <source>
        <dbReference type="SAM" id="MobiDB-lite"/>
    </source>
</evidence>
<evidence type="ECO:0000313" key="2">
    <source>
        <dbReference type="EMBL" id="TNV82922.1"/>
    </source>
</evidence>
<proteinExistence type="predicted"/>
<gene>
    <name evidence="2" type="ORF">FGO68_gene4506</name>
</gene>
<feature type="compositionally biased region" description="Basic and acidic residues" evidence="1">
    <location>
        <begin position="49"/>
        <end position="60"/>
    </location>
</feature>
<feature type="region of interest" description="Disordered" evidence="1">
    <location>
        <begin position="41"/>
        <end position="69"/>
    </location>
</feature>
<dbReference type="AlphaFoldDB" id="A0A8J8T5A6"/>
<accession>A0A8J8T5A6</accession>
<comment type="caution">
    <text evidence="2">The sequence shown here is derived from an EMBL/GenBank/DDBJ whole genome shotgun (WGS) entry which is preliminary data.</text>
</comment>
<organism evidence="2 3">
    <name type="scientific">Halteria grandinella</name>
    <dbReference type="NCBI Taxonomy" id="5974"/>
    <lineage>
        <taxon>Eukaryota</taxon>
        <taxon>Sar</taxon>
        <taxon>Alveolata</taxon>
        <taxon>Ciliophora</taxon>
        <taxon>Intramacronucleata</taxon>
        <taxon>Spirotrichea</taxon>
        <taxon>Stichotrichia</taxon>
        <taxon>Sporadotrichida</taxon>
        <taxon>Halteriidae</taxon>
        <taxon>Halteria</taxon>
    </lineage>
</organism>
<dbReference type="EMBL" id="RRYP01004360">
    <property type="protein sequence ID" value="TNV82922.1"/>
    <property type="molecule type" value="Genomic_DNA"/>
</dbReference>
<evidence type="ECO:0000313" key="3">
    <source>
        <dbReference type="Proteomes" id="UP000785679"/>
    </source>
</evidence>
<dbReference type="Proteomes" id="UP000785679">
    <property type="component" value="Unassembled WGS sequence"/>
</dbReference>
<reference evidence="2" key="1">
    <citation type="submission" date="2019-06" db="EMBL/GenBank/DDBJ databases">
        <authorList>
            <person name="Zheng W."/>
        </authorList>
    </citation>
    <scope>NUCLEOTIDE SEQUENCE</scope>
    <source>
        <strain evidence="2">QDHG01</strain>
    </source>
</reference>
<keyword evidence="3" id="KW-1185">Reference proteome</keyword>
<name>A0A8J8T5A6_HALGN</name>
<protein>
    <submittedName>
        <fullName evidence="2">Uncharacterized protein</fullName>
    </submittedName>
</protein>
<sequence length="162" mass="18580">MVSVMSTSPGSSLRFKNQSRQQKLQLFQKVLTKTSLQQRQIEHMQSGKQLDHSIPEEKNKGSPPKVMQQGRTFNESASYRQNDPAIHLSTNLRYLIMNDEQARLRMNRPNQPVPPPSGLSFIEKVTDTMKTQSPSSLLPDQFKRVTWERDELQAKLESQEAA</sequence>